<dbReference type="Proteomes" id="UP000488299">
    <property type="component" value="Unassembled WGS sequence"/>
</dbReference>
<protein>
    <submittedName>
        <fullName evidence="2">Uncharacterized protein</fullName>
    </submittedName>
</protein>
<sequence>MHPRLLLFFSLFWLAGLSLRAQSNLITDPGFEVITAGTSSYTTNLSGTVSGTAVQGRWQLTFVTGTCSTTTLCSGPTTGCSSGSSVITTLDRNSGNQSLYMRITKQTNRNDIKLYQVVAQPVAAGSYEVSFYMKSDGVSLVTLNVFKSTAAATANGGETSGTITGTASSFSSTTGWRKYRAVVDVSGWTEAERTGMRISIRPNTGTGATGASLPQGPCPKQFWFDDFIMRPASTTGTLEDLRLTAIQVARERQELAANAGFTDEAAALLADISALTATSAPLVPDKGVGFFPTPIHTSAATNPFIQAMNTWAGTYLGQAFPPSQSGLPPLTTTKSTSASMVFPGGRGLAPIIRETGATAEGLYWLLVSPLSEYRYNPDLFYRFLHILYASADDYSIHGASGEIDEVPGATTNGLNDWFASPTFAYGWRMADYSFSDYIPTTFKNRLRNASDIMGGIYFTIAQTGLAGGTYVNRDVSYAEVLAQTGLHRNRTDWTNFARTIVTSLNTQCIYPDGAYSYIREQNEVANYHGGTTTSLAKIHAVLDVPEALTAIAKTANYELISIEPTEVPEFFSAPSWKTQWNGQSGFSGEPLVFVTGNPYLKGQLDQFRALFGTGYNSVFRKQLPTPLNVSFYRNDITAKPLPDNYVVYDRNIQGPRARYGRFSYAISGRDVDASEVVGTSAPGGLPGMQTFVGAMMTQAGRQTVNGVNRDELNAALMAVHSKVHVRTSANQEWRDWAYTSTRIKPKTNVTKTATAFSASGGLQRQNVGPTTFDSDWGTFQQWITLPDRVIGVVETFPKNGNPAQALEIDGRVRFTYGRGEQQNPKSITVLEANKRYAYGNLQTIIHNHDFTQISTGTAGILRDDFPTAEEIVFRYNLSDGTNLYTYPGDTRKFFVVEIRQSGAVGDATVSRVSNGDLKGLVVQLNGQSYRAFRNLGNAQITLDVSTSLTAGTIHKLYYSRTDNEPQTPQTFTATPGAPANLVLPANEQVFLVSSVQGEPLSDGFSNFNTLLNAMDTPPGAQLLASNNGLLPCNNPLLTLAVSTSAATGPLTYAFSGPGIVSTSGSSATVNTAGVYSVTVTNTSNGLNSTTSLNIGTTGNTAFASTPSPSSTTARAGSALNISYSADPAGCPFDLITPFSVELTGAQSATVASLTSNTTGLRFAIPAGLPPGDYQVRVRYGSDVLSQPFTLTVTAAEVFRIVATKTDICEGQTVRLTALGCTGTVRWSTGQEGPFIDVTPASTTTISASCVEN</sequence>
<organism evidence="2 3">
    <name type="scientific">Rudanella paleaurantiibacter</name>
    <dbReference type="NCBI Taxonomy" id="2614655"/>
    <lineage>
        <taxon>Bacteria</taxon>
        <taxon>Pseudomonadati</taxon>
        <taxon>Bacteroidota</taxon>
        <taxon>Cytophagia</taxon>
        <taxon>Cytophagales</taxon>
        <taxon>Cytophagaceae</taxon>
        <taxon>Rudanella</taxon>
    </lineage>
</organism>
<feature type="chain" id="PRO_5029531423" evidence="1">
    <location>
        <begin position="22"/>
        <end position="1252"/>
    </location>
</feature>
<reference evidence="2 3" key="1">
    <citation type="submission" date="2019-10" db="EMBL/GenBank/DDBJ databases">
        <title>Rudanella paleaurantiibacter sp. nov., isolated from sludge.</title>
        <authorList>
            <person name="Xu S.Q."/>
        </authorList>
    </citation>
    <scope>NUCLEOTIDE SEQUENCE [LARGE SCALE GENOMIC DNA]</scope>
    <source>
        <strain evidence="2 3">HX-22-17</strain>
    </source>
</reference>
<accession>A0A7J5TUC9</accession>
<dbReference type="EMBL" id="WELI01000011">
    <property type="protein sequence ID" value="KAB7727269.1"/>
    <property type="molecule type" value="Genomic_DNA"/>
</dbReference>
<dbReference type="Gene3D" id="2.60.120.260">
    <property type="entry name" value="Galactose-binding domain-like"/>
    <property type="match status" value="1"/>
</dbReference>
<comment type="caution">
    <text evidence="2">The sequence shown here is derived from an EMBL/GenBank/DDBJ whole genome shotgun (WGS) entry which is preliminary data.</text>
</comment>
<gene>
    <name evidence="2" type="ORF">F5984_21820</name>
</gene>
<keyword evidence="1" id="KW-0732">Signal</keyword>
<evidence type="ECO:0000313" key="2">
    <source>
        <dbReference type="EMBL" id="KAB7727269.1"/>
    </source>
</evidence>
<dbReference type="AlphaFoldDB" id="A0A7J5TUC9"/>
<dbReference type="Gene3D" id="2.60.40.10">
    <property type="entry name" value="Immunoglobulins"/>
    <property type="match status" value="1"/>
</dbReference>
<proteinExistence type="predicted"/>
<feature type="signal peptide" evidence="1">
    <location>
        <begin position="1"/>
        <end position="21"/>
    </location>
</feature>
<evidence type="ECO:0000313" key="3">
    <source>
        <dbReference type="Proteomes" id="UP000488299"/>
    </source>
</evidence>
<keyword evidence="3" id="KW-1185">Reference proteome</keyword>
<dbReference type="InterPro" id="IPR013783">
    <property type="entry name" value="Ig-like_fold"/>
</dbReference>
<dbReference type="RefSeq" id="WP_152126347.1">
    <property type="nucleotide sequence ID" value="NZ_WELI01000011.1"/>
</dbReference>
<name>A0A7J5TUC9_9BACT</name>
<evidence type="ECO:0000256" key="1">
    <source>
        <dbReference type="SAM" id="SignalP"/>
    </source>
</evidence>